<sequence length="81" mass="8915">MKILVVPFGLGDYPASGQPISYVSGPVPELDTVILDSDHGCTFLDAAAQVSRYRSVLDRMESCALTPRKSRDFIRRVAKET</sequence>
<dbReference type="AlphaFoldDB" id="A0A0F7FYG3"/>
<dbReference type="EMBL" id="CP009922">
    <property type="protein sequence ID" value="AKG45623.1"/>
    <property type="molecule type" value="Genomic_DNA"/>
</dbReference>
<gene>
    <name evidence="2" type="ORF">SXIM_42390</name>
</gene>
<dbReference type="InterPro" id="IPR043917">
    <property type="entry name" value="DUF5753"/>
</dbReference>
<dbReference type="KEGG" id="sxi:SXIM_42390"/>
<evidence type="ECO:0000313" key="3">
    <source>
        <dbReference type="Proteomes" id="UP000034034"/>
    </source>
</evidence>
<evidence type="ECO:0000313" key="2">
    <source>
        <dbReference type="EMBL" id="AKG45623.1"/>
    </source>
</evidence>
<feature type="domain" description="DUF5753" evidence="1">
    <location>
        <begin position="2"/>
        <end position="76"/>
    </location>
</feature>
<dbReference type="Pfam" id="PF19054">
    <property type="entry name" value="DUF5753"/>
    <property type="match status" value="1"/>
</dbReference>
<accession>A0A0F7FYG3</accession>
<organism evidence="2 3">
    <name type="scientific">Streptomyces xiamenensis</name>
    <dbReference type="NCBI Taxonomy" id="408015"/>
    <lineage>
        <taxon>Bacteria</taxon>
        <taxon>Bacillati</taxon>
        <taxon>Actinomycetota</taxon>
        <taxon>Actinomycetes</taxon>
        <taxon>Kitasatosporales</taxon>
        <taxon>Streptomycetaceae</taxon>
        <taxon>Streptomyces</taxon>
    </lineage>
</organism>
<dbReference type="Proteomes" id="UP000034034">
    <property type="component" value="Chromosome"/>
</dbReference>
<dbReference type="PATRIC" id="fig|408015.6.peg.4293"/>
<dbReference type="STRING" id="408015.SXIM_42390"/>
<name>A0A0F7FYG3_9ACTN</name>
<dbReference type="HOGENOM" id="CLU_146774_0_0_11"/>
<protein>
    <submittedName>
        <fullName evidence="2">Helix-turn-helix domain protein</fullName>
    </submittedName>
</protein>
<keyword evidence="3" id="KW-1185">Reference proteome</keyword>
<proteinExistence type="predicted"/>
<reference evidence="2" key="1">
    <citation type="submission" date="2019-08" db="EMBL/GenBank/DDBJ databases">
        <title>Complete genome sequence of a mangrove-derived Streptomyces xiamenensis.</title>
        <authorList>
            <person name="Xu J."/>
        </authorList>
    </citation>
    <scope>NUCLEOTIDE SEQUENCE</scope>
    <source>
        <strain evidence="2">318</strain>
    </source>
</reference>
<dbReference type="RefSeq" id="WP_046724874.1">
    <property type="nucleotide sequence ID" value="NZ_CP009922.3"/>
</dbReference>
<evidence type="ECO:0000259" key="1">
    <source>
        <dbReference type="Pfam" id="PF19054"/>
    </source>
</evidence>